<comment type="caution">
    <text evidence="6">The sequence shown here is derived from an EMBL/GenBank/DDBJ whole genome shotgun (WGS) entry which is preliminary data.</text>
</comment>
<dbReference type="Proteomes" id="UP000283734">
    <property type="component" value="Unassembled WGS sequence"/>
</dbReference>
<gene>
    <name evidence="6" type="ORF">D4A39_02765</name>
</gene>
<dbReference type="GO" id="GO:0046872">
    <property type="term" value="F:metal ion binding"/>
    <property type="evidence" value="ECO:0007669"/>
    <property type="project" value="UniProtKB-KW"/>
</dbReference>
<accession>A0A418Y2M7</accession>
<dbReference type="AlphaFoldDB" id="A0A418Y2M7"/>
<keyword evidence="2" id="KW-0479">Metal-binding</keyword>
<dbReference type="EMBL" id="QYYA01000001">
    <property type="protein sequence ID" value="RJG19786.1"/>
    <property type="molecule type" value="Genomic_DNA"/>
</dbReference>
<evidence type="ECO:0000256" key="3">
    <source>
        <dbReference type="ARBA" id="ARBA00022833"/>
    </source>
</evidence>
<protein>
    <submittedName>
        <fullName evidence="6">GFA family protein</fullName>
    </submittedName>
</protein>
<proteinExistence type="inferred from homology"/>
<dbReference type="Pfam" id="PF04828">
    <property type="entry name" value="GFA"/>
    <property type="match status" value="1"/>
</dbReference>
<reference evidence="6 7" key="1">
    <citation type="submission" date="2018-09" db="EMBL/GenBank/DDBJ databases">
        <title>Alcanivorax profundi sp. nov., isolated from 1000 m-depth seawater of the Mariana Trench.</title>
        <authorList>
            <person name="Liu J."/>
        </authorList>
    </citation>
    <scope>NUCLEOTIDE SEQUENCE [LARGE SCALE GENOMIC DNA]</scope>
    <source>
        <strain evidence="6 7">MTEO17</strain>
    </source>
</reference>
<evidence type="ECO:0000256" key="2">
    <source>
        <dbReference type="ARBA" id="ARBA00022723"/>
    </source>
</evidence>
<dbReference type="PANTHER" id="PTHR33337:SF40">
    <property type="entry name" value="CENP-V_GFA DOMAIN-CONTAINING PROTEIN-RELATED"/>
    <property type="match status" value="1"/>
</dbReference>
<feature type="domain" description="CENP-V/GFA" evidence="5">
    <location>
        <begin position="7"/>
        <end position="120"/>
    </location>
</feature>
<evidence type="ECO:0000256" key="1">
    <source>
        <dbReference type="ARBA" id="ARBA00005495"/>
    </source>
</evidence>
<dbReference type="GO" id="GO:0016846">
    <property type="term" value="F:carbon-sulfur lyase activity"/>
    <property type="evidence" value="ECO:0007669"/>
    <property type="project" value="InterPro"/>
</dbReference>
<dbReference type="PANTHER" id="PTHR33337">
    <property type="entry name" value="GFA DOMAIN-CONTAINING PROTEIN"/>
    <property type="match status" value="1"/>
</dbReference>
<dbReference type="Gene3D" id="3.90.1590.10">
    <property type="entry name" value="glutathione-dependent formaldehyde- activating enzyme (gfa)"/>
    <property type="match status" value="1"/>
</dbReference>
<comment type="similarity">
    <text evidence="1">Belongs to the Gfa family.</text>
</comment>
<dbReference type="InterPro" id="IPR011057">
    <property type="entry name" value="Mss4-like_sf"/>
</dbReference>
<keyword evidence="4" id="KW-0456">Lyase</keyword>
<dbReference type="SUPFAM" id="SSF51316">
    <property type="entry name" value="Mss4-like"/>
    <property type="match status" value="1"/>
</dbReference>
<dbReference type="InterPro" id="IPR006913">
    <property type="entry name" value="CENP-V/GFA"/>
</dbReference>
<keyword evidence="3" id="KW-0862">Zinc</keyword>
<evidence type="ECO:0000259" key="5">
    <source>
        <dbReference type="PROSITE" id="PS51891"/>
    </source>
</evidence>
<evidence type="ECO:0000313" key="7">
    <source>
        <dbReference type="Proteomes" id="UP000283734"/>
    </source>
</evidence>
<keyword evidence="7" id="KW-1185">Reference proteome</keyword>
<sequence>MHFPAPMTGRCLCGAVSLGATPNSPHVAVCHCDICRRWGGGPLLAVECDDDVVVNGEDHVVVFASSDWAERGFCRECGTHLFYRLRQGGHTAIPVGLFQEYENWQLTQQLFIERKPSFYSFAEKTRHVTGEELFAEFLANHSGSDST</sequence>
<dbReference type="PROSITE" id="PS51891">
    <property type="entry name" value="CENP_V_GFA"/>
    <property type="match status" value="1"/>
</dbReference>
<organism evidence="6 7">
    <name type="scientific">Alcanivorax profundi</name>
    <dbReference type="NCBI Taxonomy" id="2338368"/>
    <lineage>
        <taxon>Bacteria</taxon>
        <taxon>Pseudomonadati</taxon>
        <taxon>Pseudomonadota</taxon>
        <taxon>Gammaproteobacteria</taxon>
        <taxon>Oceanospirillales</taxon>
        <taxon>Alcanivoracaceae</taxon>
        <taxon>Alcanivorax</taxon>
    </lineage>
</organism>
<evidence type="ECO:0000313" key="6">
    <source>
        <dbReference type="EMBL" id="RJG19786.1"/>
    </source>
</evidence>
<dbReference type="OrthoDB" id="4188830at2"/>
<evidence type="ECO:0000256" key="4">
    <source>
        <dbReference type="ARBA" id="ARBA00023239"/>
    </source>
</evidence>
<name>A0A418Y2M7_9GAMM</name>